<evidence type="ECO:0000313" key="2">
    <source>
        <dbReference type="Proteomes" id="UP001162501"/>
    </source>
</evidence>
<evidence type="ECO:0000313" key="1">
    <source>
        <dbReference type="EMBL" id="CAN0001917.1"/>
    </source>
</evidence>
<dbReference type="EMBL" id="OX596104">
    <property type="protein sequence ID" value="CAN0001917.1"/>
    <property type="molecule type" value="Genomic_DNA"/>
</dbReference>
<accession>A0AC59YV26</accession>
<reference evidence="1" key="2">
    <citation type="submission" date="2025-03" db="EMBL/GenBank/DDBJ databases">
        <authorList>
            <consortium name="ELIXIR-Norway"/>
            <consortium name="Elixir Norway"/>
        </authorList>
    </citation>
    <scope>NUCLEOTIDE SEQUENCE</scope>
</reference>
<proteinExistence type="predicted"/>
<name>A0AC59YV26_RANTA</name>
<gene>
    <name evidence="1" type="ORF">MRATA1EN22A_LOCUS10575</name>
</gene>
<sequence length="125" mass="14409">MVNVFPVKILFKKIQSRNVLKWIEHILALQGDKWGGKLSKKSKTSTENTLKNEGMYPHAYVHVCMHFKLFWLYWVSVAACGLSLAVMYRGCPLILYVGFSLRWLLLLWSTGSRHSGFSRCNTQAQ</sequence>
<organism evidence="1 2">
    <name type="scientific">Rangifer tarandus platyrhynchus</name>
    <name type="common">Svalbard reindeer</name>
    <dbReference type="NCBI Taxonomy" id="3082113"/>
    <lineage>
        <taxon>Eukaryota</taxon>
        <taxon>Metazoa</taxon>
        <taxon>Chordata</taxon>
        <taxon>Craniata</taxon>
        <taxon>Vertebrata</taxon>
        <taxon>Euteleostomi</taxon>
        <taxon>Mammalia</taxon>
        <taxon>Eutheria</taxon>
        <taxon>Laurasiatheria</taxon>
        <taxon>Artiodactyla</taxon>
        <taxon>Ruminantia</taxon>
        <taxon>Pecora</taxon>
        <taxon>Cervidae</taxon>
        <taxon>Odocoileinae</taxon>
        <taxon>Rangifer</taxon>
    </lineage>
</organism>
<reference evidence="1" key="1">
    <citation type="submission" date="2023-05" db="EMBL/GenBank/DDBJ databases">
        <authorList>
            <consortium name="ELIXIR-Norway"/>
        </authorList>
    </citation>
    <scope>NUCLEOTIDE SEQUENCE</scope>
</reference>
<dbReference type="Proteomes" id="UP001162501">
    <property type="component" value="Chromosome 20"/>
</dbReference>
<protein>
    <submittedName>
        <fullName evidence="1">Uncharacterized protein</fullName>
    </submittedName>
</protein>